<dbReference type="InterPro" id="IPR013078">
    <property type="entry name" value="His_Pase_superF_clade-1"/>
</dbReference>
<dbReference type="EMBL" id="LVWD01000034">
    <property type="protein sequence ID" value="OAD40251.1"/>
    <property type="molecule type" value="Genomic_DNA"/>
</dbReference>
<dbReference type="STRING" id="1763535.LPB072_09610"/>
<sequence>MKLWLLRHAQVVLEAGLCYGASDVAADGALTLEAAERAAAFLPRGLPVWTSALGRTRQLGETLQSLRPDLGQPTAETRLNEMDFGQWELQRWDAIPRVAFDEWMANFADHRFGGEESTQMVVNRVASALGELTGKGLEEAVWICHAGVIRAVLYLATNGSAPIVSVEQWPREAPAPGGYIQITL</sequence>
<dbReference type="Gene3D" id="3.40.50.1240">
    <property type="entry name" value="Phosphoglycerate mutase-like"/>
    <property type="match status" value="1"/>
</dbReference>
<proteinExistence type="predicted"/>
<dbReference type="AlphaFoldDB" id="A0A163C991"/>
<protein>
    <recommendedName>
        <fullName evidence="5">Phosphoglycerate kinase</fullName>
    </recommendedName>
</protein>
<dbReference type="Pfam" id="PF00300">
    <property type="entry name" value="His_Phos_1"/>
    <property type="match status" value="1"/>
</dbReference>
<dbReference type="OrthoDB" id="5296884at2"/>
<dbReference type="SMART" id="SM00855">
    <property type="entry name" value="PGAM"/>
    <property type="match status" value="1"/>
</dbReference>
<evidence type="ECO:0000313" key="3">
    <source>
        <dbReference type="Proteomes" id="UP000185657"/>
    </source>
</evidence>
<dbReference type="Proteomes" id="UP000185657">
    <property type="component" value="Unassembled WGS sequence"/>
</dbReference>
<dbReference type="KEGG" id="hyl:LPB072_09610"/>
<dbReference type="EMBL" id="CP017476">
    <property type="protein sequence ID" value="AOW13066.1"/>
    <property type="molecule type" value="Genomic_DNA"/>
</dbReference>
<dbReference type="InterPro" id="IPR029033">
    <property type="entry name" value="His_PPase_superfam"/>
</dbReference>
<evidence type="ECO:0000313" key="4">
    <source>
        <dbReference type="Proteomes" id="UP000185680"/>
    </source>
</evidence>
<dbReference type="RefSeq" id="WP_066094712.1">
    <property type="nucleotide sequence ID" value="NZ_CP017476.1"/>
</dbReference>
<reference evidence="2 3" key="1">
    <citation type="submission" date="2016-02" db="EMBL/GenBank/DDBJ databases">
        <title>Draft genome sequence of Hydrogenophaga sp. LPB0072.</title>
        <authorList>
            <person name="Shin S.-K."/>
            <person name="Yi H."/>
        </authorList>
    </citation>
    <scope>NUCLEOTIDE SEQUENCE [LARGE SCALE GENOMIC DNA]</scope>
    <source>
        <strain evidence="2 3">LPB0072</strain>
    </source>
</reference>
<dbReference type="Proteomes" id="UP000185680">
    <property type="component" value="Chromosome"/>
</dbReference>
<accession>A0A163C991</accession>
<evidence type="ECO:0000313" key="2">
    <source>
        <dbReference type="EMBL" id="OAD40251.1"/>
    </source>
</evidence>
<gene>
    <name evidence="1" type="ORF">LPB072_09610</name>
    <name evidence="2" type="ORF">LPB72_19105</name>
</gene>
<evidence type="ECO:0008006" key="5">
    <source>
        <dbReference type="Google" id="ProtNLM"/>
    </source>
</evidence>
<dbReference type="SUPFAM" id="SSF53254">
    <property type="entry name" value="Phosphoglycerate mutase-like"/>
    <property type="match status" value="1"/>
</dbReference>
<evidence type="ECO:0000313" key="1">
    <source>
        <dbReference type="EMBL" id="AOW13066.1"/>
    </source>
</evidence>
<reference evidence="1 4" key="2">
    <citation type="submission" date="2016-10" db="EMBL/GenBank/DDBJ databases">
        <title>Hydorgenophaga sp. LPB0072 isolated from gastropod.</title>
        <authorList>
            <person name="Kim E."/>
            <person name="Yi H."/>
        </authorList>
    </citation>
    <scope>NUCLEOTIDE SEQUENCE [LARGE SCALE GENOMIC DNA]</scope>
    <source>
        <strain evidence="1 4">LPB0072</strain>
    </source>
</reference>
<name>A0A163C991_9BURK</name>
<organism evidence="1 4">
    <name type="scientific">Hydrogenophaga crassostreae</name>
    <dbReference type="NCBI Taxonomy" id="1763535"/>
    <lineage>
        <taxon>Bacteria</taxon>
        <taxon>Pseudomonadati</taxon>
        <taxon>Pseudomonadota</taxon>
        <taxon>Betaproteobacteria</taxon>
        <taxon>Burkholderiales</taxon>
        <taxon>Comamonadaceae</taxon>
        <taxon>Hydrogenophaga</taxon>
    </lineage>
</organism>
<keyword evidence="3" id="KW-1185">Reference proteome</keyword>